<comment type="function">
    <text evidence="1">May be required for disulfide bond formation in some proteins.</text>
</comment>
<keyword evidence="7" id="KW-1185">Reference proteome</keyword>
<reference evidence="6 7" key="1">
    <citation type="submission" date="2023-11" db="EMBL/GenBank/DDBJ databases">
        <authorList>
            <person name="Bao R."/>
        </authorList>
    </citation>
    <scope>NUCLEOTIDE SEQUENCE [LARGE SCALE GENOMIC DNA]</scope>
    <source>
        <strain evidence="6 7">PJ23</strain>
    </source>
</reference>
<evidence type="ECO:0000256" key="2">
    <source>
        <dbReference type="ARBA" id="ARBA00005791"/>
    </source>
</evidence>
<feature type="region of interest" description="Disordered" evidence="3">
    <location>
        <begin position="25"/>
        <end position="62"/>
    </location>
</feature>
<accession>A0ABU4RT51</accession>
<evidence type="ECO:0000256" key="4">
    <source>
        <dbReference type="SAM" id="SignalP"/>
    </source>
</evidence>
<dbReference type="SUPFAM" id="SSF52833">
    <property type="entry name" value="Thioredoxin-like"/>
    <property type="match status" value="1"/>
</dbReference>
<dbReference type="InterPro" id="IPR036249">
    <property type="entry name" value="Thioredoxin-like_sf"/>
</dbReference>
<dbReference type="PANTHER" id="PTHR13887">
    <property type="entry name" value="GLUTATHIONE S-TRANSFERASE KAPPA"/>
    <property type="match status" value="1"/>
</dbReference>
<evidence type="ECO:0000313" key="6">
    <source>
        <dbReference type="EMBL" id="MDX6807333.1"/>
    </source>
</evidence>
<evidence type="ECO:0000256" key="3">
    <source>
        <dbReference type="SAM" id="MobiDB-lite"/>
    </source>
</evidence>
<evidence type="ECO:0000256" key="1">
    <source>
        <dbReference type="ARBA" id="ARBA00003565"/>
    </source>
</evidence>
<feature type="compositionally biased region" description="Polar residues" evidence="3">
    <location>
        <begin position="52"/>
        <end position="61"/>
    </location>
</feature>
<feature type="domain" description="Thioredoxin" evidence="5">
    <location>
        <begin position="46"/>
        <end position="243"/>
    </location>
</feature>
<evidence type="ECO:0000259" key="5">
    <source>
        <dbReference type="PROSITE" id="PS51352"/>
    </source>
</evidence>
<feature type="chain" id="PRO_5046826100" evidence="4">
    <location>
        <begin position="21"/>
        <end position="244"/>
    </location>
</feature>
<dbReference type="RefSeq" id="WP_319845462.1">
    <property type="nucleotide sequence ID" value="NZ_JAXAFJ010000011.1"/>
</dbReference>
<comment type="similarity">
    <text evidence="2">Belongs to the thioredoxin family. DsbA subfamily.</text>
</comment>
<dbReference type="Gene3D" id="3.40.30.10">
    <property type="entry name" value="Glutaredoxin"/>
    <property type="match status" value="1"/>
</dbReference>
<dbReference type="Proteomes" id="UP001274321">
    <property type="component" value="Unassembled WGS sequence"/>
</dbReference>
<name>A0ABU4RT51_9HYPH</name>
<sequence>MKSSALTTLFAACVIAVGLAGCSEEQSSTPVSDNAAQTSSSSEEGAERSTPAPATQATPGQSVDLKELLEPGPLPDIALGREDAPITVVEYASLTCPHCATFHNGTYPALKQKYVDSGKVRFIFREFPLDNYATAGFMMARCAEPSKYHPIIDAFFAQQRAFLDASDPFAWLQDFGKQVGFTQESLDACLSNQQLLDSVMAVRQRASEKFGVSSTPSFFINGKIYRGAMSIEDLSKDIDPLLKG</sequence>
<protein>
    <submittedName>
        <fullName evidence="6">DsbA family protein</fullName>
    </submittedName>
</protein>
<proteinExistence type="inferred from homology"/>
<dbReference type="InterPro" id="IPR013766">
    <property type="entry name" value="Thioredoxin_domain"/>
</dbReference>
<dbReference type="PROSITE" id="PS51352">
    <property type="entry name" value="THIOREDOXIN_2"/>
    <property type="match status" value="1"/>
</dbReference>
<feature type="signal peptide" evidence="4">
    <location>
        <begin position="1"/>
        <end position="20"/>
    </location>
</feature>
<gene>
    <name evidence="6" type="ORF">SCD90_14770</name>
</gene>
<dbReference type="Pfam" id="PF13462">
    <property type="entry name" value="Thioredoxin_4"/>
    <property type="match status" value="1"/>
</dbReference>
<dbReference type="PROSITE" id="PS51257">
    <property type="entry name" value="PROKAR_LIPOPROTEIN"/>
    <property type="match status" value="1"/>
</dbReference>
<evidence type="ECO:0000313" key="7">
    <source>
        <dbReference type="Proteomes" id="UP001274321"/>
    </source>
</evidence>
<dbReference type="EMBL" id="JAXAFJ010000011">
    <property type="protein sequence ID" value="MDX6807333.1"/>
    <property type="molecule type" value="Genomic_DNA"/>
</dbReference>
<keyword evidence="4" id="KW-0732">Signal</keyword>
<comment type="caution">
    <text evidence="6">The sequence shown here is derived from an EMBL/GenBank/DDBJ whole genome shotgun (WGS) entry which is preliminary data.</text>
</comment>
<feature type="compositionally biased region" description="Polar residues" evidence="3">
    <location>
        <begin position="25"/>
        <end position="43"/>
    </location>
</feature>
<organism evidence="6 7">
    <name type="scientific">Terrihabitans rhizophilus</name>
    <dbReference type="NCBI Taxonomy" id="3092662"/>
    <lineage>
        <taxon>Bacteria</taxon>
        <taxon>Pseudomonadati</taxon>
        <taxon>Pseudomonadota</taxon>
        <taxon>Alphaproteobacteria</taxon>
        <taxon>Hyphomicrobiales</taxon>
        <taxon>Terrihabitans</taxon>
    </lineage>
</organism>
<dbReference type="PANTHER" id="PTHR13887:SF56">
    <property type="entry name" value="THIOREDOXIN-LIKE REDUCTASE RV2466C"/>
    <property type="match status" value="1"/>
</dbReference>
<dbReference type="InterPro" id="IPR012336">
    <property type="entry name" value="Thioredoxin-like_fold"/>
</dbReference>